<dbReference type="InterPro" id="IPR052220">
    <property type="entry name" value="METTL25"/>
</dbReference>
<comment type="caution">
    <text evidence="2">The sequence shown here is derived from an EMBL/GenBank/DDBJ whole genome shotgun (WGS) entry which is preliminary data.</text>
</comment>
<protein>
    <recommendedName>
        <fullName evidence="1">Methyltransferase domain-containing protein</fullName>
    </recommendedName>
</protein>
<proteinExistence type="predicted"/>
<reference evidence="2 3" key="1">
    <citation type="journal article" date="2024" name="BMC Genomics">
        <title>Genome assembly of redclaw crayfish (Cherax quadricarinatus) provides insights into its immune adaptation and hypoxia tolerance.</title>
        <authorList>
            <person name="Liu Z."/>
            <person name="Zheng J."/>
            <person name="Li H."/>
            <person name="Fang K."/>
            <person name="Wang S."/>
            <person name="He J."/>
            <person name="Zhou D."/>
            <person name="Weng S."/>
            <person name="Chi M."/>
            <person name="Gu Z."/>
            <person name="He J."/>
            <person name="Li F."/>
            <person name="Wang M."/>
        </authorList>
    </citation>
    <scope>NUCLEOTIDE SEQUENCE [LARGE SCALE GENOMIC DNA]</scope>
    <source>
        <strain evidence="2">ZL_2023a</strain>
    </source>
</reference>
<dbReference type="EMBL" id="JARKIK010000078">
    <property type="protein sequence ID" value="KAK8726965.1"/>
    <property type="molecule type" value="Genomic_DNA"/>
</dbReference>
<keyword evidence="3" id="KW-1185">Reference proteome</keyword>
<dbReference type="Pfam" id="PF13679">
    <property type="entry name" value="Methyltransf_32"/>
    <property type="match status" value="1"/>
</dbReference>
<sequence>MDPHTFTQVVRGAWPELESGGTVCGLVGLHTCGNLASTMLRIFSNMSTCRAVVSVACCYMKLHTLSDEMDYPGYPLSKFVCSLPGFMLSYQAREVACHAIEMYISRLRLGAENLKVHCYRASLEEIIMKHWPQHHHAGLRSVTHAHKMEFSQYAVAAVSRLRDIEIPAEDLTSARTKHNLSRWMQVVIYYSLRLLLAPVVESVILLDRLIFLYETGAAESLLVPTFDPLLSPRNHVLVALKPTNKL</sequence>
<evidence type="ECO:0000313" key="2">
    <source>
        <dbReference type="EMBL" id="KAK8726965.1"/>
    </source>
</evidence>
<dbReference type="AlphaFoldDB" id="A0AAW0WAB2"/>
<evidence type="ECO:0000259" key="1">
    <source>
        <dbReference type="Pfam" id="PF13679"/>
    </source>
</evidence>
<feature type="domain" description="Methyltransferase" evidence="1">
    <location>
        <begin position="22"/>
        <end position="63"/>
    </location>
</feature>
<organism evidence="2 3">
    <name type="scientific">Cherax quadricarinatus</name>
    <name type="common">Australian red claw crayfish</name>
    <dbReference type="NCBI Taxonomy" id="27406"/>
    <lineage>
        <taxon>Eukaryota</taxon>
        <taxon>Metazoa</taxon>
        <taxon>Ecdysozoa</taxon>
        <taxon>Arthropoda</taxon>
        <taxon>Crustacea</taxon>
        <taxon>Multicrustacea</taxon>
        <taxon>Malacostraca</taxon>
        <taxon>Eumalacostraca</taxon>
        <taxon>Eucarida</taxon>
        <taxon>Decapoda</taxon>
        <taxon>Pleocyemata</taxon>
        <taxon>Astacidea</taxon>
        <taxon>Parastacoidea</taxon>
        <taxon>Parastacidae</taxon>
        <taxon>Cherax</taxon>
    </lineage>
</organism>
<accession>A0AAW0WAB2</accession>
<gene>
    <name evidence="2" type="ORF">OTU49_017481</name>
</gene>
<dbReference type="PANTHER" id="PTHR12496">
    <property type="entry name" value="CGI-41 METHYLTRANSFERASE"/>
    <property type="match status" value="1"/>
</dbReference>
<evidence type="ECO:0000313" key="3">
    <source>
        <dbReference type="Proteomes" id="UP001445076"/>
    </source>
</evidence>
<dbReference type="Proteomes" id="UP001445076">
    <property type="component" value="Unassembled WGS sequence"/>
</dbReference>
<dbReference type="PANTHER" id="PTHR12496:SF2">
    <property type="entry name" value="METHYLTRANSFERASE-LIKE PROTEIN 25B"/>
    <property type="match status" value="1"/>
</dbReference>
<dbReference type="InterPro" id="IPR025714">
    <property type="entry name" value="Methyltranfer_dom"/>
</dbReference>
<name>A0AAW0WAB2_CHEQU</name>